<dbReference type="CTD" id="20203012"/>
<keyword evidence="5" id="KW-0732">Signal</keyword>
<dbReference type="PANTHER" id="PTHR11142:SF5">
    <property type="entry name" value="TRNA PSEUDOURIDINE(38_39) SYNTHASE"/>
    <property type="match status" value="1"/>
</dbReference>
<dbReference type="GeneID" id="20203012"/>
<dbReference type="Proteomes" id="UP000015101">
    <property type="component" value="Unassembled WGS sequence"/>
</dbReference>
<dbReference type="GO" id="GO:0005634">
    <property type="term" value="C:nucleus"/>
    <property type="evidence" value="ECO:0000318"/>
    <property type="project" value="GO_Central"/>
</dbReference>
<reference evidence="7 9" key="2">
    <citation type="journal article" date="2013" name="Nature">
        <title>Insights into bilaterian evolution from three spiralian genomes.</title>
        <authorList>
            <person name="Simakov O."/>
            <person name="Marletaz F."/>
            <person name="Cho S.J."/>
            <person name="Edsinger-Gonzales E."/>
            <person name="Havlak P."/>
            <person name="Hellsten U."/>
            <person name="Kuo D.H."/>
            <person name="Larsson T."/>
            <person name="Lv J."/>
            <person name="Arendt D."/>
            <person name="Savage R."/>
            <person name="Osoegawa K."/>
            <person name="de Jong P."/>
            <person name="Grimwood J."/>
            <person name="Chapman J.A."/>
            <person name="Shapiro H."/>
            <person name="Aerts A."/>
            <person name="Otillar R.P."/>
            <person name="Terry A.Y."/>
            <person name="Boore J.L."/>
            <person name="Grigoriev I.V."/>
            <person name="Lindberg D.R."/>
            <person name="Seaver E.C."/>
            <person name="Weisblat D.A."/>
            <person name="Putnam N.H."/>
            <person name="Rokhsar D.S."/>
        </authorList>
    </citation>
    <scope>NUCLEOTIDE SEQUENCE</scope>
</reference>
<dbReference type="InterPro" id="IPR020103">
    <property type="entry name" value="PsdUridine_synth_cat_dom_sf"/>
</dbReference>
<comment type="similarity">
    <text evidence="1 4">Belongs to the tRNA pseudouridine synthase TruA family.</text>
</comment>
<dbReference type="Pfam" id="PF01416">
    <property type="entry name" value="PseudoU_synth_1"/>
    <property type="match status" value="1"/>
</dbReference>
<accession>T1F2G2</accession>
<dbReference type="AlphaFoldDB" id="T1F2G2"/>
<sequence>MVRFLVLFSYLGRNFSGLQVQTYSPVKTVVGVLQYAFTKLVHQIDYPGTKDQAVKFVTSSRTDRGVSALCNAGHVDIYSPKILRMMRVPDDFHSRYNALSRSYVYRVCCLGNRNVPVPTALDVPLLERQTCLIIRQQLDMESVQKAAQLLTGRHDFRAFTTPTNRRLIEDDASNNNNKDDDEESDIEIESVKDMEVKVQSGQGALDEYVDYLYGGRMKIWDFHFRAHSFLYRQVRKMVGAMPRKPSKGE</sequence>
<evidence type="ECO:0000256" key="4">
    <source>
        <dbReference type="RuleBase" id="RU003792"/>
    </source>
</evidence>
<dbReference type="Gene3D" id="3.30.70.660">
    <property type="entry name" value="Pseudouridine synthase I, catalytic domain, C-terminal subdomain"/>
    <property type="match status" value="1"/>
</dbReference>
<keyword evidence="3 4" id="KW-0413">Isomerase</keyword>
<dbReference type="Gene3D" id="3.30.70.580">
    <property type="entry name" value="Pseudouridine synthase I, catalytic domain, N-terminal subdomain"/>
    <property type="match status" value="1"/>
</dbReference>
<dbReference type="EMBL" id="AMQM01003429">
    <property type="status" value="NOT_ANNOTATED_CDS"/>
    <property type="molecule type" value="Genomic_DNA"/>
</dbReference>
<dbReference type="RefSeq" id="XP_009013972.1">
    <property type="nucleotide sequence ID" value="XM_009015724.1"/>
</dbReference>
<evidence type="ECO:0000256" key="2">
    <source>
        <dbReference type="ARBA" id="ARBA00022694"/>
    </source>
</evidence>
<dbReference type="KEGG" id="hro:HELRODRAFT_169921"/>
<keyword evidence="2 4" id="KW-0819">tRNA processing</keyword>
<feature type="chain" id="PRO_5010980199" description="tRNA pseudouridine synthase" evidence="5">
    <location>
        <begin position="18"/>
        <end position="249"/>
    </location>
</feature>
<dbReference type="eggNOG" id="KOG4393">
    <property type="taxonomic scope" value="Eukaryota"/>
</dbReference>
<reference evidence="9" key="1">
    <citation type="submission" date="2012-12" db="EMBL/GenBank/DDBJ databases">
        <authorList>
            <person name="Hellsten U."/>
            <person name="Grimwood J."/>
            <person name="Chapman J.A."/>
            <person name="Shapiro H."/>
            <person name="Aerts A."/>
            <person name="Otillar R.P."/>
            <person name="Terry A.Y."/>
            <person name="Boore J.L."/>
            <person name="Simakov O."/>
            <person name="Marletaz F."/>
            <person name="Cho S.-J."/>
            <person name="Edsinger-Gonzales E."/>
            <person name="Havlak P."/>
            <person name="Kuo D.-H."/>
            <person name="Larsson T."/>
            <person name="Lv J."/>
            <person name="Arendt D."/>
            <person name="Savage R."/>
            <person name="Osoegawa K."/>
            <person name="de Jong P."/>
            <person name="Lindberg D.R."/>
            <person name="Seaver E.C."/>
            <person name="Weisblat D.A."/>
            <person name="Putnam N.H."/>
            <person name="Grigoriev I.V."/>
            <person name="Rokhsar D.S."/>
        </authorList>
    </citation>
    <scope>NUCLEOTIDE SEQUENCE</scope>
</reference>
<dbReference type="InParanoid" id="T1F2G2"/>
<reference evidence="8" key="3">
    <citation type="submission" date="2015-06" db="UniProtKB">
        <authorList>
            <consortium name="EnsemblMetazoa"/>
        </authorList>
    </citation>
    <scope>IDENTIFICATION</scope>
</reference>
<feature type="domain" description="Pseudouridine synthase I TruA alpha/beta" evidence="6">
    <location>
        <begin position="146"/>
        <end position="241"/>
    </location>
</feature>
<name>T1F2G2_HELRO</name>
<dbReference type="FunCoup" id="T1F2G2">
    <property type="interactions" value="531"/>
</dbReference>
<evidence type="ECO:0000256" key="5">
    <source>
        <dbReference type="SAM" id="SignalP"/>
    </source>
</evidence>
<dbReference type="GO" id="GO:0031119">
    <property type="term" value="P:tRNA pseudouridine synthesis"/>
    <property type="evidence" value="ECO:0000318"/>
    <property type="project" value="GO_Central"/>
</dbReference>
<dbReference type="InterPro" id="IPR020094">
    <property type="entry name" value="TruA/RsuA/RluB/E/F_N"/>
</dbReference>
<evidence type="ECO:0000313" key="9">
    <source>
        <dbReference type="Proteomes" id="UP000015101"/>
    </source>
</evidence>
<dbReference type="OrthoDB" id="271910at2759"/>
<protein>
    <recommendedName>
        <fullName evidence="4">tRNA pseudouridine synthase</fullName>
        <ecNumber evidence="4">5.4.99.12</ecNumber>
    </recommendedName>
</protein>
<dbReference type="InterPro" id="IPR001406">
    <property type="entry name" value="PsdUridine_synth_TruA"/>
</dbReference>
<evidence type="ECO:0000256" key="3">
    <source>
        <dbReference type="ARBA" id="ARBA00023235"/>
    </source>
</evidence>
<keyword evidence="9" id="KW-1185">Reference proteome</keyword>
<evidence type="ECO:0000313" key="7">
    <source>
        <dbReference type="EMBL" id="ESO08183.1"/>
    </source>
</evidence>
<feature type="signal peptide" evidence="5">
    <location>
        <begin position="1"/>
        <end position="17"/>
    </location>
</feature>
<dbReference type="EnsemblMetazoa" id="HelroT169921">
    <property type="protein sequence ID" value="HelroP169921"/>
    <property type="gene ID" value="HelroG169921"/>
</dbReference>
<dbReference type="GO" id="GO:1990481">
    <property type="term" value="P:mRNA pseudouridine synthesis"/>
    <property type="evidence" value="ECO:0000318"/>
    <property type="project" value="GO_Central"/>
</dbReference>
<dbReference type="HOGENOM" id="CLU_014673_3_1_1"/>
<dbReference type="InterPro" id="IPR020097">
    <property type="entry name" value="PsdUridine_synth_TruA_a/b_dom"/>
</dbReference>
<evidence type="ECO:0000259" key="6">
    <source>
        <dbReference type="Pfam" id="PF01416"/>
    </source>
</evidence>
<dbReference type="EMBL" id="KB096134">
    <property type="protein sequence ID" value="ESO08183.1"/>
    <property type="molecule type" value="Genomic_DNA"/>
</dbReference>
<evidence type="ECO:0000256" key="1">
    <source>
        <dbReference type="ARBA" id="ARBA00009375"/>
    </source>
</evidence>
<dbReference type="OMA" id="TTHCTEQ"/>
<dbReference type="GO" id="GO:0009982">
    <property type="term" value="F:pseudouridine synthase activity"/>
    <property type="evidence" value="ECO:0000318"/>
    <property type="project" value="GO_Central"/>
</dbReference>
<dbReference type="SUPFAM" id="SSF55120">
    <property type="entry name" value="Pseudouridine synthase"/>
    <property type="match status" value="1"/>
</dbReference>
<dbReference type="STRING" id="6412.T1F2G2"/>
<organism evidence="8 9">
    <name type="scientific">Helobdella robusta</name>
    <name type="common">Californian leech</name>
    <dbReference type="NCBI Taxonomy" id="6412"/>
    <lineage>
        <taxon>Eukaryota</taxon>
        <taxon>Metazoa</taxon>
        <taxon>Spiralia</taxon>
        <taxon>Lophotrochozoa</taxon>
        <taxon>Annelida</taxon>
        <taxon>Clitellata</taxon>
        <taxon>Hirudinea</taxon>
        <taxon>Rhynchobdellida</taxon>
        <taxon>Glossiphoniidae</taxon>
        <taxon>Helobdella</taxon>
    </lineage>
</organism>
<dbReference type="PANTHER" id="PTHR11142">
    <property type="entry name" value="PSEUDOURIDYLATE SYNTHASE"/>
    <property type="match status" value="1"/>
</dbReference>
<dbReference type="EC" id="5.4.99.12" evidence="4"/>
<comment type="catalytic activity">
    <reaction evidence="4">
        <text>uridine(38/39/40) in tRNA = pseudouridine(38/39/40) in tRNA</text>
        <dbReference type="Rhea" id="RHEA:22376"/>
        <dbReference type="Rhea" id="RHEA-COMP:10085"/>
        <dbReference type="Rhea" id="RHEA-COMP:10087"/>
        <dbReference type="ChEBI" id="CHEBI:65314"/>
        <dbReference type="ChEBI" id="CHEBI:65315"/>
        <dbReference type="EC" id="5.4.99.12"/>
    </reaction>
</comment>
<proteinExistence type="inferred from homology"/>
<dbReference type="GO" id="GO:0160147">
    <property type="term" value="F:tRNA pseudouridine(38-40) synthase activity"/>
    <property type="evidence" value="ECO:0007669"/>
    <property type="project" value="UniProtKB-EC"/>
</dbReference>
<gene>
    <name evidence="8" type="primary">20203012</name>
    <name evidence="7" type="ORF">HELRODRAFT_169921</name>
</gene>
<dbReference type="GO" id="GO:0003723">
    <property type="term" value="F:RNA binding"/>
    <property type="evidence" value="ECO:0007669"/>
    <property type="project" value="InterPro"/>
</dbReference>
<evidence type="ECO:0000313" key="8">
    <source>
        <dbReference type="EnsemblMetazoa" id="HelroP169921"/>
    </source>
</evidence>
<dbReference type="FunFam" id="3.30.70.660:FF:000064">
    <property type="entry name" value="tRNA pseudouridine synthase"/>
    <property type="match status" value="1"/>
</dbReference>
<dbReference type="GO" id="GO:0005737">
    <property type="term" value="C:cytoplasm"/>
    <property type="evidence" value="ECO:0000318"/>
    <property type="project" value="GO_Central"/>
</dbReference>
<dbReference type="InterPro" id="IPR020095">
    <property type="entry name" value="PsdUridine_synth_TruA_C"/>
</dbReference>